<evidence type="ECO:0000259" key="9">
    <source>
        <dbReference type="PROSITE" id="PS50929"/>
    </source>
</evidence>
<evidence type="ECO:0000256" key="1">
    <source>
        <dbReference type="ARBA" id="ARBA00004651"/>
    </source>
</evidence>
<evidence type="ECO:0000256" key="7">
    <source>
        <dbReference type="SAM" id="Phobius"/>
    </source>
</evidence>
<dbReference type="SUPFAM" id="SSF52540">
    <property type="entry name" value="P-loop containing nucleoside triphosphate hydrolases"/>
    <property type="match status" value="1"/>
</dbReference>
<dbReference type="InterPro" id="IPR003439">
    <property type="entry name" value="ABC_transporter-like_ATP-bd"/>
</dbReference>
<keyword evidence="2 7" id="KW-0812">Transmembrane</keyword>
<evidence type="ECO:0000259" key="8">
    <source>
        <dbReference type="PROSITE" id="PS50893"/>
    </source>
</evidence>
<feature type="transmembrane region" description="Helical" evidence="7">
    <location>
        <begin position="54"/>
        <end position="72"/>
    </location>
</feature>
<evidence type="ECO:0000256" key="2">
    <source>
        <dbReference type="ARBA" id="ARBA00022692"/>
    </source>
</evidence>
<dbReference type="PANTHER" id="PTHR24221:SF646">
    <property type="entry name" value="HAEMOLYSIN SECRETION ATP-BINDING PROTEIN"/>
    <property type="match status" value="1"/>
</dbReference>
<dbReference type="SUPFAM" id="SSF90123">
    <property type="entry name" value="ABC transporter transmembrane region"/>
    <property type="match status" value="1"/>
</dbReference>
<dbReference type="PROSITE" id="PS50929">
    <property type="entry name" value="ABC_TM1F"/>
    <property type="match status" value="1"/>
</dbReference>
<evidence type="ECO:0000313" key="10">
    <source>
        <dbReference type="EMBL" id="GAA0383103.1"/>
    </source>
</evidence>
<dbReference type="Proteomes" id="UP001500340">
    <property type="component" value="Unassembled WGS sequence"/>
</dbReference>
<feature type="transmembrane region" description="Helical" evidence="7">
    <location>
        <begin position="18"/>
        <end position="34"/>
    </location>
</feature>
<evidence type="ECO:0000313" key="11">
    <source>
        <dbReference type="Proteomes" id="UP001500340"/>
    </source>
</evidence>
<dbReference type="EMBL" id="BAAACX010000007">
    <property type="protein sequence ID" value="GAA0383103.1"/>
    <property type="molecule type" value="Genomic_DNA"/>
</dbReference>
<organism evidence="10 11">
    <name type="scientific">Paenibacillus motobuensis</name>
    <dbReference type="NCBI Taxonomy" id="295324"/>
    <lineage>
        <taxon>Bacteria</taxon>
        <taxon>Bacillati</taxon>
        <taxon>Bacillota</taxon>
        <taxon>Bacilli</taxon>
        <taxon>Bacillales</taxon>
        <taxon>Paenibacillaceae</taxon>
        <taxon>Paenibacillus</taxon>
    </lineage>
</organism>
<protein>
    <submittedName>
        <fullName evidence="10">ABC transporter ATP-binding protein</fullName>
    </submittedName>
</protein>
<sequence length="576" mass="65788">MSDIFYLLKLFYHKDKRNFIVFCTTSFLTAPILFSELFATKHVVDIIQNNNDYSYQYILSAVILLMLFLYIGSTNSSLKAISSTNLTITSIFELENSILMKTSRLALADIEDPLIKTKREMAKRLSLFGLLDQWTGFIVNLLTLITIIVVLSYYGFYYLVIIVCFVLILQLYIIKWASRKVENITQNQTSSVRVINYLVEILVSRSTIQEVRTYGMHHFLYNKLKNIFFKNFKQMQKKVILFESVNLSQNIINTLLNGVTITVLVVVLGGSSKSAGLFVILFQIINQLFILIPSIIKNFSELAVSRMRYKEYMSYMMLKEPETLDGNSSIRNNNSIQVQVNNLSFRYNSNSSETLKNINLTINSGERIAFVGDNGSGKTTLVKLILGLYNPTKGIVEWVDNGIVVNNRVGNIRVVFQDFIKLYRPIRENIALGNIEKINEDSNLKIVLEKAEADQFATNLDTLLGPQFGGNDLSGGQWQKLALARAYLNEGNLTIFDEPTAALDPYSEQKAFETFVKLGDKKTSIIVTHRLYMAKFVDRIYLFENGEIVECGTHQELIDKKGKYEKMYTLQSSLYL</sequence>
<dbReference type="Gene3D" id="1.20.1560.10">
    <property type="entry name" value="ABC transporter type 1, transmembrane domain"/>
    <property type="match status" value="1"/>
</dbReference>
<accession>A0ABP3HWY5</accession>
<feature type="domain" description="ABC transporter" evidence="8">
    <location>
        <begin position="338"/>
        <end position="570"/>
    </location>
</feature>
<keyword evidence="3" id="KW-0547">Nucleotide-binding</keyword>
<name>A0ABP3HWY5_9BACL</name>
<dbReference type="SMART" id="SM00382">
    <property type="entry name" value="AAA"/>
    <property type="match status" value="1"/>
</dbReference>
<dbReference type="InterPro" id="IPR017871">
    <property type="entry name" value="ABC_transporter-like_CS"/>
</dbReference>
<keyword evidence="5 7" id="KW-1133">Transmembrane helix</keyword>
<keyword evidence="4 10" id="KW-0067">ATP-binding</keyword>
<comment type="caution">
    <text evidence="10">The sequence shown here is derived from an EMBL/GenBank/DDBJ whole genome shotgun (WGS) entry which is preliminary data.</text>
</comment>
<dbReference type="GO" id="GO:0005524">
    <property type="term" value="F:ATP binding"/>
    <property type="evidence" value="ECO:0007669"/>
    <property type="project" value="UniProtKB-KW"/>
</dbReference>
<feature type="domain" description="ABC transmembrane type-1" evidence="9">
    <location>
        <begin position="137"/>
        <end position="301"/>
    </location>
</feature>
<comment type="subcellular location">
    <subcellularLocation>
        <location evidence="1">Cell membrane</location>
        <topology evidence="1">Multi-pass membrane protein</topology>
    </subcellularLocation>
</comment>
<evidence type="ECO:0000256" key="5">
    <source>
        <dbReference type="ARBA" id="ARBA00022989"/>
    </source>
</evidence>
<dbReference type="InterPro" id="IPR039421">
    <property type="entry name" value="Type_1_exporter"/>
</dbReference>
<evidence type="ECO:0000256" key="4">
    <source>
        <dbReference type="ARBA" id="ARBA00022840"/>
    </source>
</evidence>
<keyword evidence="11" id="KW-1185">Reference proteome</keyword>
<proteinExistence type="predicted"/>
<dbReference type="InterPro" id="IPR027417">
    <property type="entry name" value="P-loop_NTPase"/>
</dbReference>
<reference evidence="11" key="1">
    <citation type="journal article" date="2019" name="Int. J. Syst. Evol. Microbiol.">
        <title>The Global Catalogue of Microorganisms (GCM) 10K type strain sequencing project: providing services to taxonomists for standard genome sequencing and annotation.</title>
        <authorList>
            <consortium name="The Broad Institute Genomics Platform"/>
            <consortium name="The Broad Institute Genome Sequencing Center for Infectious Disease"/>
            <person name="Wu L."/>
            <person name="Ma J."/>
        </authorList>
    </citation>
    <scope>NUCLEOTIDE SEQUENCE [LARGE SCALE GENOMIC DNA]</scope>
    <source>
        <strain evidence="11">JCM 12774</strain>
    </source>
</reference>
<dbReference type="InterPro" id="IPR003593">
    <property type="entry name" value="AAA+_ATPase"/>
</dbReference>
<dbReference type="InterPro" id="IPR036640">
    <property type="entry name" value="ABC1_TM_sf"/>
</dbReference>
<keyword evidence="6 7" id="KW-0472">Membrane</keyword>
<evidence type="ECO:0000256" key="6">
    <source>
        <dbReference type="ARBA" id="ARBA00023136"/>
    </source>
</evidence>
<dbReference type="RefSeq" id="WP_343858935.1">
    <property type="nucleotide sequence ID" value="NZ_BAAACX010000007.1"/>
</dbReference>
<feature type="transmembrane region" description="Helical" evidence="7">
    <location>
        <begin position="125"/>
        <end position="150"/>
    </location>
</feature>
<dbReference type="Gene3D" id="3.40.50.300">
    <property type="entry name" value="P-loop containing nucleotide triphosphate hydrolases"/>
    <property type="match status" value="1"/>
</dbReference>
<dbReference type="PANTHER" id="PTHR24221">
    <property type="entry name" value="ATP-BINDING CASSETTE SUB-FAMILY B"/>
    <property type="match status" value="1"/>
</dbReference>
<dbReference type="PROSITE" id="PS50893">
    <property type="entry name" value="ABC_TRANSPORTER_2"/>
    <property type="match status" value="1"/>
</dbReference>
<dbReference type="InterPro" id="IPR011527">
    <property type="entry name" value="ABC1_TM_dom"/>
</dbReference>
<feature type="transmembrane region" description="Helical" evidence="7">
    <location>
        <begin position="156"/>
        <end position="174"/>
    </location>
</feature>
<dbReference type="CDD" id="cd03228">
    <property type="entry name" value="ABCC_MRP_Like"/>
    <property type="match status" value="1"/>
</dbReference>
<dbReference type="Pfam" id="PF00005">
    <property type="entry name" value="ABC_tran"/>
    <property type="match status" value="1"/>
</dbReference>
<evidence type="ECO:0000256" key="3">
    <source>
        <dbReference type="ARBA" id="ARBA00022741"/>
    </source>
</evidence>
<gene>
    <name evidence="10" type="ORF">GCM10008933_12840</name>
</gene>
<dbReference type="PROSITE" id="PS00211">
    <property type="entry name" value="ABC_TRANSPORTER_1"/>
    <property type="match status" value="1"/>
</dbReference>